<evidence type="ECO:0000313" key="2">
    <source>
        <dbReference type="EMBL" id="SFL01954.1"/>
    </source>
</evidence>
<accession>A0A1I4E804</accession>
<protein>
    <submittedName>
        <fullName evidence="2">Uncharacterized protein</fullName>
    </submittedName>
</protein>
<name>A0A1I4E804_9GAMM</name>
<dbReference type="AlphaFoldDB" id="A0A1I4E804"/>
<organism evidence="2 3">
    <name type="scientific">Rhodanobacter glycinis</name>
    <dbReference type="NCBI Taxonomy" id="582702"/>
    <lineage>
        <taxon>Bacteria</taxon>
        <taxon>Pseudomonadati</taxon>
        <taxon>Pseudomonadota</taxon>
        <taxon>Gammaproteobacteria</taxon>
        <taxon>Lysobacterales</taxon>
        <taxon>Rhodanobacteraceae</taxon>
        <taxon>Rhodanobacter</taxon>
    </lineage>
</organism>
<keyword evidence="1" id="KW-0812">Transmembrane</keyword>
<dbReference type="EMBL" id="FOSR01000011">
    <property type="protein sequence ID" value="SFL01954.1"/>
    <property type="molecule type" value="Genomic_DNA"/>
</dbReference>
<evidence type="ECO:0000256" key="1">
    <source>
        <dbReference type="SAM" id="Phobius"/>
    </source>
</evidence>
<gene>
    <name evidence="2" type="ORF">SAMN05192579_11196</name>
</gene>
<evidence type="ECO:0000313" key="3">
    <source>
        <dbReference type="Proteomes" id="UP000198725"/>
    </source>
</evidence>
<keyword evidence="1" id="KW-0472">Membrane</keyword>
<keyword evidence="1" id="KW-1133">Transmembrane helix</keyword>
<proteinExistence type="predicted"/>
<feature type="transmembrane region" description="Helical" evidence="1">
    <location>
        <begin position="12"/>
        <end position="32"/>
    </location>
</feature>
<sequence>MMSTPIWNKNNHGFWFAVCIGISVVFALSYHLPQSLIH</sequence>
<dbReference type="Proteomes" id="UP000198725">
    <property type="component" value="Unassembled WGS sequence"/>
</dbReference>
<reference evidence="3" key="1">
    <citation type="submission" date="2016-10" db="EMBL/GenBank/DDBJ databases">
        <authorList>
            <person name="Varghese N."/>
            <person name="Submissions S."/>
        </authorList>
    </citation>
    <scope>NUCLEOTIDE SEQUENCE [LARGE SCALE GENOMIC DNA]</scope>
    <source>
        <strain evidence="3">MO64</strain>
    </source>
</reference>
<keyword evidence="3" id="KW-1185">Reference proteome</keyword>